<sequence length="376" mass="42378">MSFFSFLTDLSQGGGWCSNVEECKERTGNFRGSSKYMKQLSFSGILGNQQNLNPDFYNWNKVKIRYCDGSSFTGDIEAVNPATNLHFRGARVWRAIMDELLAKGMNKAQNALLSGCSAGGLASILHCDSFHDLLPAGARVKCFSDAGYFIDAYAHILCFHVRICSLYQRTTPGYRTLLIKKKKSEHDILWQYYDRKDVSGKETIKDFYNQVVTTHGSAKNLPSSCTSRFPPSLCFFPQYVVQNMRTPLFILNAAYDAWQIKNIFAPSPSDPRKIWSECKLDIKKCSSSQLQALQGFRSEFLRALPRNSPSVGMFIDSCYSHCQSGAQETWLSSNSPAIDRMSIAKAVGDWFYGRSAVQKIDCPYPCNPTCHNREID</sequence>
<dbReference type="Proteomes" id="UP000228380">
    <property type="component" value="Chromosome 5"/>
</dbReference>
<reference evidence="6" key="1">
    <citation type="journal article" date="2019" name="Nat. Commun.">
        <title>Genome-wide association mapping of date palm fruit traits.</title>
        <authorList>
            <person name="Hazzouri K.M."/>
            <person name="Gros-Balthazard M."/>
            <person name="Flowers J.M."/>
            <person name="Copetti D."/>
            <person name="Lemansour A."/>
            <person name="Lebrun M."/>
            <person name="Masmoudi K."/>
            <person name="Ferrand S."/>
            <person name="Dhar M.I."/>
            <person name="Fresquez Z.A."/>
            <person name="Rosas U."/>
            <person name="Zhang J."/>
            <person name="Talag J."/>
            <person name="Lee S."/>
            <person name="Kudrna D."/>
            <person name="Powell R.F."/>
            <person name="Leitch I.J."/>
            <person name="Krueger R.R."/>
            <person name="Wing R.A."/>
            <person name="Amiri K.M.A."/>
            <person name="Purugganan M.D."/>
        </authorList>
    </citation>
    <scope>NUCLEOTIDE SEQUENCE [LARGE SCALE GENOMIC DNA]</scope>
    <source>
        <strain evidence="6">cv. Khalas</strain>
    </source>
</reference>
<evidence type="ECO:0000256" key="4">
    <source>
        <dbReference type="ARBA" id="ARBA00022512"/>
    </source>
</evidence>
<proteinExistence type="inferred from homology"/>
<reference evidence="7" key="2">
    <citation type="submission" date="2025-08" db="UniProtKB">
        <authorList>
            <consortium name="RefSeq"/>
        </authorList>
    </citation>
    <scope>IDENTIFICATION</scope>
    <source>
        <tissue evidence="7">Young leaves</tissue>
    </source>
</reference>
<dbReference type="PANTHER" id="PTHR21562:SF67">
    <property type="entry name" value="PECTIN ACETYLESTERASE"/>
    <property type="match status" value="1"/>
</dbReference>
<comment type="function">
    <text evidence="1 5">Hydrolyzes acetyl esters in homogalacturonan regions of pectin. In type I primary cell wall, galacturonic acid residues of pectin can be acetylated at the O-2 and O-3 positions. Decreasing the degree of acetylation of pectin gels in vitro alters their physical properties.</text>
</comment>
<organism evidence="6 7">
    <name type="scientific">Phoenix dactylifera</name>
    <name type="common">Date palm</name>
    <dbReference type="NCBI Taxonomy" id="42345"/>
    <lineage>
        <taxon>Eukaryota</taxon>
        <taxon>Viridiplantae</taxon>
        <taxon>Streptophyta</taxon>
        <taxon>Embryophyta</taxon>
        <taxon>Tracheophyta</taxon>
        <taxon>Spermatophyta</taxon>
        <taxon>Magnoliopsida</taxon>
        <taxon>Liliopsida</taxon>
        <taxon>Arecaceae</taxon>
        <taxon>Coryphoideae</taxon>
        <taxon>Phoeniceae</taxon>
        <taxon>Phoenix</taxon>
    </lineage>
</organism>
<protein>
    <recommendedName>
        <fullName evidence="5">Pectin acetylesterase</fullName>
        <ecNumber evidence="5">3.1.1.-</ecNumber>
    </recommendedName>
</protein>
<accession>A0A8B9AAX4</accession>
<gene>
    <name evidence="7" type="primary">LOC103713012</name>
</gene>
<dbReference type="GO" id="GO:0071555">
    <property type="term" value="P:cell wall organization"/>
    <property type="evidence" value="ECO:0007669"/>
    <property type="project" value="UniProtKB-KW"/>
</dbReference>
<evidence type="ECO:0000256" key="3">
    <source>
        <dbReference type="ARBA" id="ARBA00005784"/>
    </source>
</evidence>
<dbReference type="InterPro" id="IPR004963">
    <property type="entry name" value="PAE/NOTUM"/>
</dbReference>
<evidence type="ECO:0000256" key="2">
    <source>
        <dbReference type="ARBA" id="ARBA00004191"/>
    </source>
</evidence>
<dbReference type="EC" id="3.1.1.-" evidence="5"/>
<name>A0A8B9AAX4_PHODC</name>
<evidence type="ECO:0000256" key="1">
    <source>
        <dbReference type="ARBA" id="ARBA00003534"/>
    </source>
</evidence>
<dbReference type="AlphaFoldDB" id="A0A8B9AAX4"/>
<dbReference type="RefSeq" id="XP_038982867.1">
    <property type="nucleotide sequence ID" value="XM_039126939.1"/>
</dbReference>
<evidence type="ECO:0000256" key="5">
    <source>
        <dbReference type="RuleBase" id="RU363114"/>
    </source>
</evidence>
<keyword evidence="6" id="KW-1185">Reference proteome</keyword>
<comment type="subcellular location">
    <subcellularLocation>
        <location evidence="2 5">Secreted</location>
        <location evidence="2 5">Cell wall</location>
    </subcellularLocation>
</comment>
<keyword evidence="5" id="KW-0378">Hydrolase</keyword>
<dbReference type="Pfam" id="PF03283">
    <property type="entry name" value="PAE"/>
    <property type="match status" value="2"/>
</dbReference>
<keyword evidence="4 5" id="KW-0134">Cell wall</keyword>
<dbReference type="GO" id="GO:0016787">
    <property type="term" value="F:hydrolase activity"/>
    <property type="evidence" value="ECO:0007669"/>
    <property type="project" value="UniProtKB-KW"/>
</dbReference>
<keyword evidence="5" id="KW-0964">Secreted</keyword>
<evidence type="ECO:0000313" key="7">
    <source>
        <dbReference type="RefSeq" id="XP_038982867.1"/>
    </source>
</evidence>
<evidence type="ECO:0000313" key="6">
    <source>
        <dbReference type="Proteomes" id="UP000228380"/>
    </source>
</evidence>
<comment type="similarity">
    <text evidence="3 5">Belongs to the pectinacetylesterase family.</text>
</comment>
<dbReference type="PANTHER" id="PTHR21562">
    <property type="entry name" value="NOTUM-RELATED"/>
    <property type="match status" value="1"/>
</dbReference>
<dbReference type="GeneID" id="103713012"/>
<keyword evidence="5" id="KW-0961">Cell wall biogenesis/degradation</keyword>